<gene>
    <name evidence="3" type="ORF">DA73_0215480</name>
    <name evidence="2" type="ORF">DA73_0400011180</name>
</gene>
<evidence type="ECO:0000313" key="3">
    <source>
        <dbReference type="EMBL" id="KIE10058.1"/>
    </source>
</evidence>
<organism evidence="3">
    <name type="scientific">Tolypothrix bouteillei VB521301</name>
    <dbReference type="NCBI Taxonomy" id="1479485"/>
    <lineage>
        <taxon>Bacteria</taxon>
        <taxon>Bacillati</taxon>
        <taxon>Cyanobacteriota</taxon>
        <taxon>Cyanophyceae</taxon>
        <taxon>Nostocales</taxon>
        <taxon>Tolypothrichaceae</taxon>
        <taxon>Tolypothrix</taxon>
    </lineage>
</organism>
<dbReference type="InterPro" id="IPR012347">
    <property type="entry name" value="Ferritin-like"/>
</dbReference>
<dbReference type="SUPFAM" id="SSF47240">
    <property type="entry name" value="Ferritin-like"/>
    <property type="match status" value="1"/>
</dbReference>
<dbReference type="Proteomes" id="UP000029738">
    <property type="component" value="Unassembled WGS sequence"/>
</dbReference>
<evidence type="ECO:0000313" key="4">
    <source>
        <dbReference type="Proteomes" id="UP000029738"/>
    </source>
</evidence>
<protein>
    <submittedName>
        <fullName evidence="2">Ferritin-like domain-containing protein</fullName>
    </submittedName>
</protein>
<name>A0A0C1R2M4_9CYAN</name>
<keyword evidence="4" id="KW-1185">Reference proteome</keyword>
<accession>A0A0C1R2M4</accession>
<dbReference type="Gene3D" id="1.20.1260.10">
    <property type="match status" value="1"/>
</dbReference>
<reference evidence="2" key="2">
    <citation type="submission" date="2019-11" db="EMBL/GenBank/DDBJ databases">
        <title>Improved Assembly of Tolypothrix boutellei genome.</title>
        <authorList>
            <person name="Sarangi A.N."/>
            <person name="Mukherjee M."/>
            <person name="Ghosh S."/>
            <person name="Singh D."/>
            <person name="Das A."/>
            <person name="Kant S."/>
            <person name="Prusty A."/>
            <person name="Tripathy S."/>
        </authorList>
    </citation>
    <scope>NUCLEOTIDE SEQUENCE</scope>
    <source>
        <strain evidence="2">VB521301</strain>
    </source>
</reference>
<sequence>MNLSTYFMHLVGSGISAYYFAAQIRDPKTRPNVLAGFQLAESGSVPFLTALSDRATAEGDTWLAEKLAQHASDETKHGQIFAHALKQLNKEVIDFKNLPKNTQENKSENKSQERRSPFFAAFFEGYSQEQLKPEVIDWDVFMGSTYILELDASKDFTRMANVLPENDPVTRNLKLGILSIAKDETGHAAYIYEAMMRRMPSANVERLVDEWRTRKTNAMLAFAGNMLQRKNNSRSMVQDAATTSETHSEVVAA</sequence>
<comment type="caution">
    <text evidence="3">The sequence shown here is derived from an EMBL/GenBank/DDBJ whole genome shotgun (WGS) entry which is preliminary data.</text>
</comment>
<dbReference type="AlphaFoldDB" id="A0A0C1R2M4"/>
<dbReference type="InterPro" id="IPR009078">
    <property type="entry name" value="Ferritin-like_SF"/>
</dbReference>
<dbReference type="EMBL" id="JHEG04000001">
    <property type="protein sequence ID" value="KAF3885970.1"/>
    <property type="molecule type" value="Genomic_DNA"/>
</dbReference>
<reference evidence="3" key="1">
    <citation type="journal article" date="2015" name="Genome Announc.">
        <title>Draft Genome Sequence of Tolypothrix boutellei Strain VB521301.</title>
        <authorList>
            <person name="Chandrababunaidu M.M."/>
            <person name="Singh D."/>
            <person name="Sen D."/>
            <person name="Bhan S."/>
            <person name="Das S."/>
            <person name="Gupta A."/>
            <person name="Adhikary S.P."/>
            <person name="Tripathy S."/>
        </authorList>
    </citation>
    <scope>NUCLEOTIDE SEQUENCE</scope>
    <source>
        <strain evidence="3">VB521301</strain>
    </source>
</reference>
<proteinExistence type="predicted"/>
<dbReference type="RefSeq" id="WP_038072546.1">
    <property type="nucleotide sequence ID" value="NZ_JHEG04000001.1"/>
</dbReference>
<evidence type="ECO:0000313" key="2">
    <source>
        <dbReference type="EMBL" id="KAF3885970.1"/>
    </source>
</evidence>
<dbReference type="EMBL" id="JHEG02000048">
    <property type="protein sequence ID" value="KIE10058.1"/>
    <property type="molecule type" value="Genomic_DNA"/>
</dbReference>
<feature type="region of interest" description="Disordered" evidence="1">
    <location>
        <begin position="233"/>
        <end position="253"/>
    </location>
</feature>
<evidence type="ECO:0000256" key="1">
    <source>
        <dbReference type="SAM" id="MobiDB-lite"/>
    </source>
</evidence>
<dbReference type="OrthoDB" id="420095at2"/>
<feature type="compositionally biased region" description="Polar residues" evidence="1">
    <location>
        <begin position="233"/>
        <end position="245"/>
    </location>
</feature>